<evidence type="ECO:0000313" key="3">
    <source>
        <dbReference type="Proteomes" id="UP000017938"/>
    </source>
</evidence>
<dbReference type="AlphaFoldDB" id="R6TLH3"/>
<evidence type="ECO:0000256" key="1">
    <source>
        <dbReference type="SAM" id="Phobius"/>
    </source>
</evidence>
<sequence length="192" mass="21867">MVRPVLYYVYKQRQQCRAEDDPDNAEDPSAPVQLSQRPVGVRRGYDLVEQHLTVENRRNERYPGGQEHTDDHRDHKPLVVGTVADEPSEYRRVVRAVLAYFPLLILVYPAALGAFQVELIEKRVVVIQYLALLKPFYDVDEGEKALFLCVGTECDDKCLKAAAVSRLALAVLFFVKLRIGDERCPLPCKEPV</sequence>
<accession>R6TLH3</accession>
<keyword evidence="1" id="KW-1133">Transmembrane helix</keyword>
<feature type="transmembrane region" description="Helical" evidence="1">
    <location>
        <begin position="97"/>
        <end position="115"/>
    </location>
</feature>
<gene>
    <name evidence="2" type="ORF">BN580_00741</name>
</gene>
<protein>
    <submittedName>
        <fullName evidence="2">Uncharacterized protein</fullName>
    </submittedName>
</protein>
<keyword evidence="1" id="KW-0812">Transmembrane</keyword>
<evidence type="ECO:0000313" key="2">
    <source>
        <dbReference type="EMBL" id="CDC70584.1"/>
    </source>
</evidence>
<keyword evidence="1" id="KW-0472">Membrane</keyword>
<reference evidence="2" key="1">
    <citation type="submission" date="2012-11" db="EMBL/GenBank/DDBJ databases">
        <title>Dependencies among metagenomic species, viruses, plasmids and units of genetic variation.</title>
        <authorList>
            <person name="Nielsen H.B."/>
            <person name="Almeida M."/>
            <person name="Juncker A.S."/>
            <person name="Rasmussen S."/>
            <person name="Li J."/>
            <person name="Sunagawa S."/>
            <person name="Plichta D."/>
            <person name="Gautier L."/>
            <person name="Le Chatelier E."/>
            <person name="Peletier E."/>
            <person name="Bonde I."/>
            <person name="Nielsen T."/>
            <person name="Manichanh C."/>
            <person name="Arumugam M."/>
            <person name="Batto J."/>
            <person name="Santos M.B.Q.D."/>
            <person name="Blom N."/>
            <person name="Borruel N."/>
            <person name="Burgdorf K.S."/>
            <person name="Boumezbeur F."/>
            <person name="Casellas F."/>
            <person name="Dore J."/>
            <person name="Guarner F."/>
            <person name="Hansen T."/>
            <person name="Hildebrand F."/>
            <person name="Kaas R.S."/>
            <person name="Kennedy S."/>
            <person name="Kristiansen K."/>
            <person name="Kultima J.R."/>
            <person name="Leonard P."/>
            <person name="Levenez F."/>
            <person name="Lund O."/>
            <person name="Moumen B."/>
            <person name="Le Paslier D."/>
            <person name="Pons N."/>
            <person name="Pedersen O."/>
            <person name="Prifti E."/>
            <person name="Qin J."/>
            <person name="Raes J."/>
            <person name="Tap J."/>
            <person name="Tims S."/>
            <person name="Ussery D.W."/>
            <person name="Yamada T."/>
            <person name="MetaHit consortium"/>
            <person name="Renault P."/>
            <person name="Sicheritz-Ponten T."/>
            <person name="Bork P."/>
            <person name="Wang J."/>
            <person name="Brunak S."/>
            <person name="Ehrlich S.D."/>
        </authorList>
    </citation>
    <scope>NUCLEOTIDE SEQUENCE [LARGE SCALE GENOMIC DNA]</scope>
</reference>
<name>R6TLH3_9BACT</name>
<dbReference type="EMBL" id="CBFW010000037">
    <property type="protein sequence ID" value="CDC70584.1"/>
    <property type="molecule type" value="Genomic_DNA"/>
</dbReference>
<dbReference type="Proteomes" id="UP000017938">
    <property type="component" value="Unassembled WGS sequence"/>
</dbReference>
<comment type="caution">
    <text evidence="2">The sequence shown here is derived from an EMBL/GenBank/DDBJ whole genome shotgun (WGS) entry which is preliminary data.</text>
</comment>
<proteinExistence type="predicted"/>
<organism evidence="2 3">
    <name type="scientific">Candidatus Colimorpha enterica</name>
    <dbReference type="NCBI Taxonomy" id="3083063"/>
    <lineage>
        <taxon>Bacteria</taxon>
        <taxon>Pseudomonadati</taxon>
        <taxon>Bacteroidota</taxon>
        <taxon>Bacteroidia</taxon>
        <taxon>Bacteroidales</taxon>
        <taxon>Candidatus Colimorpha</taxon>
    </lineage>
</organism>